<dbReference type="RefSeq" id="WP_221446379.1">
    <property type="nucleotide sequence ID" value="NZ_JACHJT010000002.1"/>
</dbReference>
<dbReference type="EMBL" id="JACHJT010000002">
    <property type="protein sequence ID" value="MBB4935164.1"/>
    <property type="molecule type" value="Genomic_DNA"/>
</dbReference>
<keyword evidence="4" id="KW-1185">Reference proteome</keyword>
<gene>
    <name evidence="3" type="ORF">F4561_006058</name>
</gene>
<evidence type="ECO:0000259" key="2">
    <source>
        <dbReference type="Pfam" id="PF03235"/>
    </source>
</evidence>
<feature type="domain" description="GmrSD restriction endonucleases N-terminal" evidence="2">
    <location>
        <begin position="8"/>
        <end position="234"/>
    </location>
</feature>
<evidence type="ECO:0000313" key="3">
    <source>
        <dbReference type="EMBL" id="MBB4935164.1"/>
    </source>
</evidence>
<evidence type="ECO:0000313" key="4">
    <source>
        <dbReference type="Proteomes" id="UP000523007"/>
    </source>
</evidence>
<dbReference type="InterPro" id="IPR004919">
    <property type="entry name" value="GmrSD_N"/>
</dbReference>
<name>A0A7W7RND2_9ACTN</name>
<proteinExistence type="predicted"/>
<dbReference type="Proteomes" id="UP000523007">
    <property type="component" value="Unassembled WGS sequence"/>
</dbReference>
<accession>A0A7W7RND2</accession>
<comment type="caution">
    <text evidence="3">The sequence shown here is derived from an EMBL/GenBank/DDBJ whole genome shotgun (WGS) entry which is preliminary data.</text>
</comment>
<organism evidence="3 4">
    <name type="scientific">Lipingzhangella halophila</name>
    <dbReference type="NCBI Taxonomy" id="1783352"/>
    <lineage>
        <taxon>Bacteria</taxon>
        <taxon>Bacillati</taxon>
        <taxon>Actinomycetota</taxon>
        <taxon>Actinomycetes</taxon>
        <taxon>Streptosporangiales</taxon>
        <taxon>Nocardiopsidaceae</taxon>
        <taxon>Lipingzhangella</taxon>
    </lineage>
</organism>
<dbReference type="PANTHER" id="PTHR37292">
    <property type="entry name" value="VNG6097C"/>
    <property type="match status" value="1"/>
</dbReference>
<feature type="region of interest" description="Disordered" evidence="1">
    <location>
        <begin position="274"/>
        <end position="314"/>
    </location>
</feature>
<dbReference type="AlphaFoldDB" id="A0A7W7RND2"/>
<dbReference type="PANTHER" id="PTHR37292:SF2">
    <property type="entry name" value="DUF262 DOMAIN-CONTAINING PROTEIN"/>
    <property type="match status" value="1"/>
</dbReference>
<protein>
    <recommendedName>
        <fullName evidence="2">GmrSD restriction endonucleases N-terminal domain-containing protein</fullName>
    </recommendedName>
</protein>
<sequence length="314" mass="35081">MLPRIARGEIQLPDFQRGYVWDEERIRSLLVTIAQGHPLGVVMTLQTGNDQVRFKPKPIEGIEVESDPVLLVLDGQQRLTSLSQALSGDGVMETHDTRGKLVRRKFFIDIEQAVKDPRNLDEALKSLPGDGVVRENFGRDVALDVSTTEKQREHGYFPASLVYGDEGTAWLFEYEDPGVAKTFLNTVVTPMKSYAVPSIELDQQTSKEAVATVFEKVNQGGMKLTVFELLTAKFAGDADYYHATGTDFRLKDDWEETTRVIRKYPVLESIEETEFLQAGDATGQPPRRDGHHSAQGRHPRSPAGRLPSLDREGA</sequence>
<dbReference type="Pfam" id="PF03235">
    <property type="entry name" value="GmrSD_N"/>
    <property type="match status" value="1"/>
</dbReference>
<evidence type="ECO:0000256" key="1">
    <source>
        <dbReference type="SAM" id="MobiDB-lite"/>
    </source>
</evidence>
<reference evidence="3 4" key="1">
    <citation type="submission" date="2020-08" db="EMBL/GenBank/DDBJ databases">
        <title>Sequencing the genomes of 1000 actinobacteria strains.</title>
        <authorList>
            <person name="Klenk H.-P."/>
        </authorList>
    </citation>
    <scope>NUCLEOTIDE SEQUENCE [LARGE SCALE GENOMIC DNA]</scope>
    <source>
        <strain evidence="3 4">DSM 102030</strain>
    </source>
</reference>